<evidence type="ECO:0000313" key="6">
    <source>
        <dbReference type="Proteomes" id="UP000494165"/>
    </source>
</evidence>
<dbReference type="InterPro" id="IPR031152">
    <property type="entry name" value="PLXDC"/>
</dbReference>
<comment type="subcellular location">
    <subcellularLocation>
        <location evidence="1">Membrane</location>
        <topology evidence="1">Single-pass type I membrane protein</topology>
    </subcellularLocation>
</comment>
<evidence type="ECO:0000256" key="4">
    <source>
        <dbReference type="ARBA" id="ARBA00022989"/>
    </source>
</evidence>
<keyword evidence="4" id="KW-0472">Membrane</keyword>
<dbReference type="Proteomes" id="UP000494165">
    <property type="component" value="Unassembled WGS sequence"/>
</dbReference>
<reference evidence="5 6" key="1">
    <citation type="submission" date="2020-04" db="EMBL/GenBank/DDBJ databases">
        <authorList>
            <person name="Alioto T."/>
            <person name="Alioto T."/>
            <person name="Gomez Garrido J."/>
        </authorList>
    </citation>
    <scope>NUCLEOTIDE SEQUENCE [LARGE SCALE GENOMIC DNA]</scope>
</reference>
<name>A0A8S1CW02_9INSE</name>
<accession>A0A8S1CW02</accession>
<protein>
    <recommendedName>
        <fullName evidence="7">PSI domain-containing protein</fullName>
    </recommendedName>
</protein>
<dbReference type="AlphaFoldDB" id="A0A8S1CW02"/>
<organism evidence="5 6">
    <name type="scientific">Cloeon dipterum</name>
    <dbReference type="NCBI Taxonomy" id="197152"/>
    <lineage>
        <taxon>Eukaryota</taxon>
        <taxon>Metazoa</taxon>
        <taxon>Ecdysozoa</taxon>
        <taxon>Arthropoda</taxon>
        <taxon>Hexapoda</taxon>
        <taxon>Insecta</taxon>
        <taxon>Pterygota</taxon>
        <taxon>Palaeoptera</taxon>
        <taxon>Ephemeroptera</taxon>
        <taxon>Pisciforma</taxon>
        <taxon>Baetidae</taxon>
        <taxon>Cloeon</taxon>
    </lineage>
</organism>
<keyword evidence="6" id="KW-1185">Reference proteome</keyword>
<evidence type="ECO:0000256" key="2">
    <source>
        <dbReference type="ARBA" id="ARBA00022692"/>
    </source>
</evidence>
<dbReference type="OrthoDB" id="6285106at2759"/>
<evidence type="ECO:0000256" key="3">
    <source>
        <dbReference type="ARBA" id="ARBA00022729"/>
    </source>
</evidence>
<dbReference type="EMBL" id="CADEPI010000079">
    <property type="protein sequence ID" value="CAB3372978.1"/>
    <property type="molecule type" value="Genomic_DNA"/>
</dbReference>
<keyword evidence="2" id="KW-0812">Transmembrane</keyword>
<dbReference type="GO" id="GO:0016020">
    <property type="term" value="C:membrane"/>
    <property type="evidence" value="ECO:0007669"/>
    <property type="project" value="UniProtKB-SubCell"/>
</dbReference>
<evidence type="ECO:0000256" key="1">
    <source>
        <dbReference type="ARBA" id="ARBA00004479"/>
    </source>
</evidence>
<gene>
    <name evidence="5" type="ORF">CLODIP_2_CD12597</name>
</gene>
<dbReference type="PANTHER" id="PTHR13055">
    <property type="entry name" value="TUMOR ENDOTHELIAL MARKER 7 RELATED"/>
    <property type="match status" value="1"/>
</dbReference>
<evidence type="ECO:0000313" key="5">
    <source>
        <dbReference type="EMBL" id="CAB3372978.1"/>
    </source>
</evidence>
<keyword evidence="3" id="KW-0732">Signal</keyword>
<sequence length="318" mass="36887">MLIFLTGFKVQCLYAFEVIRRAKKMAHIPQLFGIVISFLVMCRVSSLDNFEDEAPKILYDSNENYFHIRAVRDVNLANSLWVNMDSIEKPSFDRVYQPSYDEKLATITRYLESLQLSFYFPFYGYFTEFVTLDVDGRIFMKKMLDYNEQCNSFVAPLATKLSFHREGSYIKYNDTGKSFVVQWGNVDLLFRNEEQNLNMQVTLYENGTIQFVYKQISTSVFALLRDGLIKDVTIGTSDSVEYDGNHSFPYGVIALRNRINKDFDIKNGTVIVMSPLTTCNWFTSCELCAQIRTDNFNCVWCPQLNRCSNYGIDRGVND</sequence>
<dbReference type="PANTHER" id="PTHR13055:SF12">
    <property type="entry name" value="LD40707P"/>
    <property type="match status" value="1"/>
</dbReference>
<comment type="caution">
    <text evidence="5">The sequence shown here is derived from an EMBL/GenBank/DDBJ whole genome shotgun (WGS) entry which is preliminary data.</text>
</comment>
<evidence type="ECO:0008006" key="7">
    <source>
        <dbReference type="Google" id="ProtNLM"/>
    </source>
</evidence>
<keyword evidence="4" id="KW-1133">Transmembrane helix</keyword>
<proteinExistence type="predicted"/>